<dbReference type="InterPro" id="IPR029071">
    <property type="entry name" value="Ubiquitin-like_domsf"/>
</dbReference>
<dbReference type="InterPro" id="IPR036241">
    <property type="entry name" value="NSFL1C_SEP_dom_sf"/>
</dbReference>
<organism evidence="3 4">
    <name type="scientific">Onchocerca flexuosa</name>
    <dbReference type="NCBI Taxonomy" id="387005"/>
    <lineage>
        <taxon>Eukaryota</taxon>
        <taxon>Metazoa</taxon>
        <taxon>Ecdysozoa</taxon>
        <taxon>Nematoda</taxon>
        <taxon>Chromadorea</taxon>
        <taxon>Rhabditida</taxon>
        <taxon>Spirurina</taxon>
        <taxon>Spiruromorpha</taxon>
        <taxon>Filarioidea</taxon>
        <taxon>Onchocercidae</taxon>
        <taxon>Onchocerca</taxon>
    </lineage>
</organism>
<feature type="domain" description="UBX" evidence="2">
    <location>
        <begin position="278"/>
        <end position="345"/>
    </location>
</feature>
<evidence type="ECO:0000313" key="3">
    <source>
        <dbReference type="EMBL" id="OZC11004.1"/>
    </source>
</evidence>
<dbReference type="GO" id="GO:0000045">
    <property type="term" value="P:autophagosome assembly"/>
    <property type="evidence" value="ECO:0007669"/>
    <property type="project" value="TreeGrafter"/>
</dbReference>
<dbReference type="PROSITE" id="PS50033">
    <property type="entry name" value="UBX"/>
    <property type="match status" value="1"/>
</dbReference>
<dbReference type="GO" id="GO:0043130">
    <property type="term" value="F:ubiquitin binding"/>
    <property type="evidence" value="ECO:0007669"/>
    <property type="project" value="TreeGrafter"/>
</dbReference>
<reference evidence="3 4" key="1">
    <citation type="submission" date="2015-12" db="EMBL/GenBank/DDBJ databases">
        <title>Draft genome of the nematode, Onchocerca flexuosa.</title>
        <authorList>
            <person name="Mitreva M."/>
        </authorList>
    </citation>
    <scope>NUCLEOTIDE SEQUENCE [LARGE SCALE GENOMIC DNA]</scope>
    <source>
        <strain evidence="3">Red Deer</strain>
    </source>
</reference>
<dbReference type="GO" id="GO:0043161">
    <property type="term" value="P:proteasome-mediated ubiquitin-dependent protein catabolic process"/>
    <property type="evidence" value="ECO:0007669"/>
    <property type="project" value="TreeGrafter"/>
</dbReference>
<proteinExistence type="predicted"/>
<evidence type="ECO:0000256" key="1">
    <source>
        <dbReference type="SAM" id="MobiDB-lite"/>
    </source>
</evidence>
<dbReference type="PANTHER" id="PTHR23333">
    <property type="entry name" value="UBX DOMAIN CONTAINING PROTEIN"/>
    <property type="match status" value="1"/>
</dbReference>
<keyword evidence="4" id="KW-1185">Reference proteome</keyword>
<dbReference type="GO" id="GO:0061025">
    <property type="term" value="P:membrane fusion"/>
    <property type="evidence" value="ECO:0007669"/>
    <property type="project" value="TreeGrafter"/>
</dbReference>
<dbReference type="OrthoDB" id="274641at2759"/>
<dbReference type="SUPFAM" id="SSF54236">
    <property type="entry name" value="Ubiquitin-like"/>
    <property type="match status" value="1"/>
</dbReference>
<evidence type="ECO:0000313" key="4">
    <source>
        <dbReference type="Proteomes" id="UP000242913"/>
    </source>
</evidence>
<gene>
    <name evidence="3" type="ORF">X798_01830</name>
</gene>
<feature type="region of interest" description="Disordered" evidence="1">
    <location>
        <begin position="1"/>
        <end position="49"/>
    </location>
</feature>
<dbReference type="PANTHER" id="PTHR23333:SF20">
    <property type="entry name" value="NSFL1 COFACTOR P47"/>
    <property type="match status" value="1"/>
</dbReference>
<dbReference type="GO" id="GO:0005829">
    <property type="term" value="C:cytosol"/>
    <property type="evidence" value="ECO:0007669"/>
    <property type="project" value="TreeGrafter"/>
</dbReference>
<protein>
    <submittedName>
        <fullName evidence="3">UBX domain protein</fullName>
    </submittedName>
</protein>
<name>A0A238C0V8_9BILA</name>
<dbReference type="InterPro" id="IPR001012">
    <property type="entry name" value="UBX_dom"/>
</dbReference>
<evidence type="ECO:0000259" key="2">
    <source>
        <dbReference type="PROSITE" id="PS50033"/>
    </source>
</evidence>
<dbReference type="SUPFAM" id="SSF102848">
    <property type="entry name" value="NSFL1 (p97 ATPase) cofactor p47, SEP domain"/>
    <property type="match status" value="1"/>
</dbReference>
<accession>A0A238C0V8</accession>
<sequence>MSRRIATLHSSDKKPRSRSSSPPNNDEKRQQGFFVGGSEQSGNLVLGPDSSRNEDIVSQFFNSARAHGAESLTPEENAKFGTRDAVKFASGSKGYRLGDTVQPSELVESNVSSDSVPDSELRLLKPSSILAVILIKQNGMFFDTSNKPKKSFGLVVFLISPPWDCVVVILLDKRFNGQSFDRSVLSNAFVLLEHIPNEIIRQYPGKTIDIRMERRYQPYVVKSKPFSGQGQRLGEIVPAIISAGNLEQNTSNGANPANSGCVDSHCVKKAQETIKLIDGEPITHVQIRLPSGGRIIGQFNHNHTVGDIRNFLVIAAPDYAFQPFNLMTTFPNKVIEQENTSLKEAVTSMYNTWIAELSYFGRGIS</sequence>
<dbReference type="AlphaFoldDB" id="A0A238C0V8"/>
<dbReference type="GO" id="GO:0007030">
    <property type="term" value="P:Golgi organization"/>
    <property type="evidence" value="ECO:0007669"/>
    <property type="project" value="TreeGrafter"/>
</dbReference>
<dbReference type="EMBL" id="KZ269982">
    <property type="protein sequence ID" value="OZC11004.1"/>
    <property type="molecule type" value="Genomic_DNA"/>
</dbReference>
<dbReference type="Gene3D" id="3.10.20.90">
    <property type="entry name" value="Phosphatidylinositol 3-kinase Catalytic Subunit, Chain A, domain 1"/>
    <property type="match status" value="1"/>
</dbReference>
<dbReference type="Pfam" id="PF00789">
    <property type="entry name" value="UBX"/>
    <property type="match status" value="1"/>
</dbReference>
<dbReference type="GO" id="GO:0031468">
    <property type="term" value="P:nuclear membrane reassembly"/>
    <property type="evidence" value="ECO:0007669"/>
    <property type="project" value="TreeGrafter"/>
</dbReference>
<dbReference type="Proteomes" id="UP000242913">
    <property type="component" value="Unassembled WGS sequence"/>
</dbReference>
<dbReference type="GO" id="GO:0005634">
    <property type="term" value="C:nucleus"/>
    <property type="evidence" value="ECO:0007669"/>
    <property type="project" value="TreeGrafter"/>
</dbReference>